<name>A0ABQ3U5A8_STRHY</name>
<dbReference type="InterPro" id="IPR036097">
    <property type="entry name" value="HisK_dim/P_sf"/>
</dbReference>
<dbReference type="SUPFAM" id="SSF55874">
    <property type="entry name" value="ATPase domain of HSP90 chaperone/DNA topoisomerase II/histidine kinase"/>
    <property type="match status" value="1"/>
</dbReference>
<dbReference type="SMART" id="SM00304">
    <property type="entry name" value="HAMP"/>
    <property type="match status" value="1"/>
</dbReference>
<dbReference type="InterPro" id="IPR003660">
    <property type="entry name" value="HAMP_dom"/>
</dbReference>
<dbReference type="PROSITE" id="PS50109">
    <property type="entry name" value="HIS_KIN"/>
    <property type="match status" value="1"/>
</dbReference>
<evidence type="ECO:0000256" key="9">
    <source>
        <dbReference type="ARBA" id="ARBA00023012"/>
    </source>
</evidence>
<keyword evidence="6 11" id="KW-0812">Transmembrane</keyword>
<evidence type="ECO:0000256" key="4">
    <source>
        <dbReference type="ARBA" id="ARBA00022553"/>
    </source>
</evidence>
<dbReference type="Pfam" id="PF00672">
    <property type="entry name" value="HAMP"/>
    <property type="match status" value="1"/>
</dbReference>
<protein>
    <recommendedName>
        <fullName evidence="3">histidine kinase</fullName>
        <ecNumber evidence="3">2.7.13.3</ecNumber>
    </recommendedName>
</protein>
<dbReference type="Pfam" id="PF00512">
    <property type="entry name" value="HisKA"/>
    <property type="match status" value="1"/>
</dbReference>
<dbReference type="Pfam" id="PF02518">
    <property type="entry name" value="HATPase_c"/>
    <property type="match status" value="1"/>
</dbReference>
<dbReference type="CDD" id="cd00082">
    <property type="entry name" value="HisKA"/>
    <property type="match status" value="1"/>
</dbReference>
<dbReference type="PANTHER" id="PTHR45436:SF5">
    <property type="entry name" value="SENSOR HISTIDINE KINASE TRCS"/>
    <property type="match status" value="1"/>
</dbReference>
<evidence type="ECO:0000259" key="13">
    <source>
        <dbReference type="PROSITE" id="PS50885"/>
    </source>
</evidence>
<keyword evidence="5" id="KW-0808">Transferase</keyword>
<evidence type="ECO:0000313" key="15">
    <source>
        <dbReference type="Proteomes" id="UP001054854"/>
    </source>
</evidence>
<feature type="domain" description="HAMP" evidence="13">
    <location>
        <begin position="206"/>
        <end position="259"/>
    </location>
</feature>
<dbReference type="InterPro" id="IPR050428">
    <property type="entry name" value="TCS_sensor_his_kinase"/>
</dbReference>
<dbReference type="PROSITE" id="PS50885">
    <property type="entry name" value="HAMP"/>
    <property type="match status" value="1"/>
</dbReference>
<dbReference type="EC" id="2.7.13.3" evidence="3"/>
<reference evidence="14" key="1">
    <citation type="submission" date="2024-05" db="EMBL/GenBank/DDBJ databases">
        <title>Whole genome shotgun sequence of Streptomyces hygroscopicus NBRC 113678.</title>
        <authorList>
            <person name="Komaki H."/>
            <person name="Tamura T."/>
        </authorList>
    </citation>
    <scope>NUCLEOTIDE SEQUENCE</scope>
    <source>
        <strain evidence="14">N11-34</strain>
    </source>
</reference>
<organism evidence="14 15">
    <name type="scientific">Streptomyces hygroscopicus</name>
    <dbReference type="NCBI Taxonomy" id="1912"/>
    <lineage>
        <taxon>Bacteria</taxon>
        <taxon>Bacillati</taxon>
        <taxon>Actinomycetota</taxon>
        <taxon>Actinomycetes</taxon>
        <taxon>Kitasatosporales</taxon>
        <taxon>Streptomycetaceae</taxon>
        <taxon>Streptomyces</taxon>
        <taxon>Streptomyces violaceusniger group</taxon>
    </lineage>
</organism>
<dbReference type="CDD" id="cd06225">
    <property type="entry name" value="HAMP"/>
    <property type="match status" value="1"/>
</dbReference>
<dbReference type="PRINTS" id="PR00344">
    <property type="entry name" value="BCTRLSENSOR"/>
</dbReference>
<keyword evidence="10 11" id="KW-0472">Membrane</keyword>
<dbReference type="Gene3D" id="1.10.287.130">
    <property type="match status" value="1"/>
</dbReference>
<dbReference type="SMART" id="SM00387">
    <property type="entry name" value="HATPase_c"/>
    <property type="match status" value="1"/>
</dbReference>
<comment type="subcellular location">
    <subcellularLocation>
        <location evidence="2">Cell membrane</location>
    </subcellularLocation>
</comment>
<keyword evidence="8 11" id="KW-1133">Transmembrane helix</keyword>
<sequence length="497" mass="52781">MGNPTTPPALRGASATSRTCTRLPRWRGFSLRIRLTLAATLIAALGLCLAGALLVVSQRASLIRSLDDSARQRALIIAAALDKGRTVQPLPASGDGDDVTQIVDHRGRVIAASGNVAGEPALFRTLKPAPGGEPSVHTAHGVPLGDQGTYRVAAVSTGSAQAPETVYVGRATAQADHSVDELIAELAAGLPVLTALLAAAGWCITGRALVPVERLRRQAAEITATDLHRRLDLPPAADEVGRLGATLNDLLARLDESTTHQRQFVADAAHELRSPVAAVRAELETAARHPHADFSARLPDLLEETVRLGRLIDDLVRLARLDATPGTALTADVDLDDLVRAEVRRLHARPGVAVVRGRIRPARVRGDADALSRAVRNLLDNAVRYARRRVEVTLDTARGEAVLSVQDDGAGIAPADRERVFERFTRLDDARGRDVGGSGLGLAIVRDVTTHHGGRVAVEGDGPGARLVLRLPLAIYPHKRVLPSSNPRRGARLPLPP</sequence>
<proteinExistence type="predicted"/>
<feature type="transmembrane region" description="Helical" evidence="11">
    <location>
        <begin position="35"/>
        <end position="56"/>
    </location>
</feature>
<dbReference type="Proteomes" id="UP001054854">
    <property type="component" value="Unassembled WGS sequence"/>
</dbReference>
<dbReference type="InterPro" id="IPR005467">
    <property type="entry name" value="His_kinase_dom"/>
</dbReference>
<gene>
    <name evidence="14" type="ORF">TPA0910_52300</name>
</gene>
<dbReference type="Gene3D" id="3.30.565.10">
    <property type="entry name" value="Histidine kinase-like ATPase, C-terminal domain"/>
    <property type="match status" value="1"/>
</dbReference>
<dbReference type="SMART" id="SM00388">
    <property type="entry name" value="HisKA"/>
    <property type="match status" value="1"/>
</dbReference>
<comment type="caution">
    <text evidence="14">The sequence shown here is derived from an EMBL/GenBank/DDBJ whole genome shotgun (WGS) entry which is preliminary data.</text>
</comment>
<evidence type="ECO:0000256" key="11">
    <source>
        <dbReference type="SAM" id="Phobius"/>
    </source>
</evidence>
<evidence type="ECO:0000256" key="6">
    <source>
        <dbReference type="ARBA" id="ARBA00022692"/>
    </source>
</evidence>
<dbReference type="RefSeq" id="WP_236258315.1">
    <property type="nucleotide sequence ID" value="NZ_BNEK01000005.1"/>
</dbReference>
<evidence type="ECO:0000256" key="8">
    <source>
        <dbReference type="ARBA" id="ARBA00022989"/>
    </source>
</evidence>
<accession>A0ABQ3U5A8</accession>
<comment type="catalytic activity">
    <reaction evidence="1">
        <text>ATP + protein L-histidine = ADP + protein N-phospho-L-histidine.</text>
        <dbReference type="EC" id="2.7.13.3"/>
    </reaction>
</comment>
<evidence type="ECO:0000256" key="1">
    <source>
        <dbReference type="ARBA" id="ARBA00000085"/>
    </source>
</evidence>
<evidence type="ECO:0000256" key="10">
    <source>
        <dbReference type="ARBA" id="ARBA00023136"/>
    </source>
</evidence>
<dbReference type="PANTHER" id="PTHR45436">
    <property type="entry name" value="SENSOR HISTIDINE KINASE YKOH"/>
    <property type="match status" value="1"/>
</dbReference>
<keyword evidence="4" id="KW-0597">Phosphoprotein</keyword>
<evidence type="ECO:0000256" key="2">
    <source>
        <dbReference type="ARBA" id="ARBA00004236"/>
    </source>
</evidence>
<dbReference type="InterPro" id="IPR003594">
    <property type="entry name" value="HATPase_dom"/>
</dbReference>
<dbReference type="GO" id="GO:0016301">
    <property type="term" value="F:kinase activity"/>
    <property type="evidence" value="ECO:0007669"/>
    <property type="project" value="UniProtKB-KW"/>
</dbReference>
<keyword evidence="7 14" id="KW-0418">Kinase</keyword>
<evidence type="ECO:0000256" key="5">
    <source>
        <dbReference type="ARBA" id="ARBA00022679"/>
    </source>
</evidence>
<dbReference type="InterPro" id="IPR003661">
    <property type="entry name" value="HisK_dim/P_dom"/>
</dbReference>
<keyword evidence="9" id="KW-0902">Two-component regulatory system</keyword>
<evidence type="ECO:0000313" key="14">
    <source>
        <dbReference type="EMBL" id="GHJ30797.1"/>
    </source>
</evidence>
<evidence type="ECO:0000256" key="3">
    <source>
        <dbReference type="ARBA" id="ARBA00012438"/>
    </source>
</evidence>
<evidence type="ECO:0000256" key="7">
    <source>
        <dbReference type="ARBA" id="ARBA00022777"/>
    </source>
</evidence>
<feature type="domain" description="Histidine kinase" evidence="12">
    <location>
        <begin position="267"/>
        <end position="475"/>
    </location>
</feature>
<keyword evidence="15" id="KW-1185">Reference proteome</keyword>
<dbReference type="InterPro" id="IPR004358">
    <property type="entry name" value="Sig_transdc_His_kin-like_C"/>
</dbReference>
<dbReference type="EMBL" id="BNEK01000005">
    <property type="protein sequence ID" value="GHJ30797.1"/>
    <property type="molecule type" value="Genomic_DNA"/>
</dbReference>
<evidence type="ECO:0000259" key="12">
    <source>
        <dbReference type="PROSITE" id="PS50109"/>
    </source>
</evidence>
<dbReference type="InterPro" id="IPR036890">
    <property type="entry name" value="HATPase_C_sf"/>
</dbReference>
<dbReference type="CDD" id="cd00075">
    <property type="entry name" value="HATPase"/>
    <property type="match status" value="1"/>
</dbReference>
<dbReference type="SUPFAM" id="SSF47384">
    <property type="entry name" value="Homodimeric domain of signal transducing histidine kinase"/>
    <property type="match status" value="1"/>
</dbReference>